<dbReference type="SUPFAM" id="SSF88713">
    <property type="entry name" value="Glycoside hydrolase/deacetylase"/>
    <property type="match status" value="1"/>
</dbReference>
<sequence>MKSSLKLSSWLDSCQAPSVLMIDDLSDAYVDKYREPYKNDWGYLTDQTGGCFDYISKNLLSKYPHIKISFFVPYLRHNVIKDSSNVIKYDIADREEFISFLNQLVQLGHEVCCHGSNHGMYIDGKWFQEWDLFESQDEANTMVKKAKEYFYNNFDFRISGGKYCGYKYNEYSDVSIAFGDFKYWCKDARLDLKSDIKENDNGFLEFPTNIAGNVFVKYLYKKEVIWKDILSKILFPLQYFKNRKSTRELRCAITLGKIISIQEHYSPSTTRGLVQSCNVISDIESLQRIYSILSDYDIWYATCEEVTDYYSLRESSSIVVSHDNINVRVGSQSVVKEALTIESNCKFKLISEFGEEFVAIYKDSRFFITIVVSSGDNNYTLIK</sequence>
<dbReference type="Proteomes" id="UP000235406">
    <property type="component" value="Unassembled WGS sequence"/>
</dbReference>
<protein>
    <recommendedName>
        <fullName evidence="3">Polysaccharide deacetylase</fullName>
    </recommendedName>
</protein>
<organism evidence="1 2">
    <name type="scientific">Vibrio lentus</name>
    <dbReference type="NCBI Taxonomy" id="136468"/>
    <lineage>
        <taxon>Bacteria</taxon>
        <taxon>Pseudomonadati</taxon>
        <taxon>Pseudomonadota</taxon>
        <taxon>Gammaproteobacteria</taxon>
        <taxon>Vibrionales</taxon>
        <taxon>Vibrionaceae</taxon>
        <taxon>Vibrio</taxon>
    </lineage>
</organism>
<reference evidence="2" key="1">
    <citation type="submission" date="2016-07" db="EMBL/GenBank/DDBJ databases">
        <title>Nontailed viruses are major unrecognized killers of bacteria in the ocean.</title>
        <authorList>
            <person name="Kauffman K."/>
            <person name="Hussain F."/>
            <person name="Yang J."/>
            <person name="Arevalo P."/>
            <person name="Brown J."/>
            <person name="Cutler M."/>
            <person name="Kelly L."/>
            <person name="Polz M.F."/>
        </authorList>
    </citation>
    <scope>NUCLEOTIDE SEQUENCE [LARGE SCALE GENOMIC DNA]</scope>
    <source>
        <strain evidence="2">10N.261.46.F8</strain>
    </source>
</reference>
<proteinExistence type="predicted"/>
<dbReference type="InterPro" id="IPR011330">
    <property type="entry name" value="Glyco_hydro/deAcase_b/a-brl"/>
</dbReference>
<evidence type="ECO:0000313" key="1">
    <source>
        <dbReference type="EMBL" id="PMM62535.1"/>
    </source>
</evidence>
<gene>
    <name evidence="1" type="ORF">BCT49_18630</name>
</gene>
<evidence type="ECO:0008006" key="3">
    <source>
        <dbReference type="Google" id="ProtNLM"/>
    </source>
</evidence>
<evidence type="ECO:0000313" key="2">
    <source>
        <dbReference type="Proteomes" id="UP000235406"/>
    </source>
</evidence>
<dbReference type="OrthoDB" id="2539239at2"/>
<accession>A0A2N7JUD4</accession>
<dbReference type="GO" id="GO:0005975">
    <property type="term" value="P:carbohydrate metabolic process"/>
    <property type="evidence" value="ECO:0007669"/>
    <property type="project" value="InterPro"/>
</dbReference>
<name>A0A2N7JUD4_9VIBR</name>
<dbReference type="AlphaFoldDB" id="A0A2N7JUD4"/>
<comment type="caution">
    <text evidence="1">The sequence shown here is derived from an EMBL/GenBank/DDBJ whole genome shotgun (WGS) entry which is preliminary data.</text>
</comment>
<dbReference type="RefSeq" id="WP_102438653.1">
    <property type="nucleotide sequence ID" value="NZ_CAWNVI010000174.1"/>
</dbReference>
<dbReference type="EMBL" id="MCZK01000174">
    <property type="protein sequence ID" value="PMM62535.1"/>
    <property type="molecule type" value="Genomic_DNA"/>
</dbReference>
<dbReference type="Gene3D" id="3.20.20.370">
    <property type="entry name" value="Glycoside hydrolase/deacetylase"/>
    <property type="match status" value="1"/>
</dbReference>